<name>A0A1J4NAE9_9ACTN</name>
<dbReference type="Proteomes" id="UP000033772">
    <property type="component" value="Unassembled WGS sequence"/>
</dbReference>
<gene>
    <name evidence="1" type="ORF">UG56_001360</name>
</gene>
<dbReference type="AlphaFoldDB" id="A0A1J4NAE9"/>
<evidence type="ECO:0000313" key="1">
    <source>
        <dbReference type="EMBL" id="OIJ28461.1"/>
    </source>
</evidence>
<accession>A0A1J4NAE9</accession>
<reference evidence="1" key="1">
    <citation type="submission" date="2016-10" db="EMBL/GenBank/DDBJ databases">
        <title>Draft Genome Sequence of Nocardioides luteus Strain BAFB, an Alkane-Degrading Bacterium Isolated from JP-7 Polluted Soil.</title>
        <authorList>
            <person name="Brown L."/>
            <person name="Ruiz O.N."/>
            <person name="Gunasekera T."/>
        </authorList>
    </citation>
    <scope>NUCLEOTIDE SEQUENCE [LARGE SCALE GENOMIC DNA]</scope>
    <source>
        <strain evidence="1">BAFB</strain>
    </source>
</reference>
<proteinExistence type="predicted"/>
<evidence type="ECO:0000313" key="2">
    <source>
        <dbReference type="Proteomes" id="UP000033772"/>
    </source>
</evidence>
<keyword evidence="2" id="KW-1185">Reference proteome</keyword>
<sequence length="169" mass="19059">MDDLPDGWTLVSWLDKDGWYCPDAVYEVKNLRAVSDAEFDDLVRAVRDSPDWQGIVHNTDIDPEPSPYRVGDLVEWVGPVPGDADWDPHVGAWRRAALGSASGLTRRHPGRIVEIAHNAALRVQWIDKVGEYEGRDFIHPDFVRAADEAEAQRLTTQLRESDWPGLDCT</sequence>
<dbReference type="EMBL" id="JZDQ02000002">
    <property type="protein sequence ID" value="OIJ28461.1"/>
    <property type="molecule type" value="Genomic_DNA"/>
</dbReference>
<dbReference type="STRING" id="1844.UG56_001360"/>
<organism evidence="1 2">
    <name type="scientific">Nocardioides luteus</name>
    <dbReference type="NCBI Taxonomy" id="1844"/>
    <lineage>
        <taxon>Bacteria</taxon>
        <taxon>Bacillati</taxon>
        <taxon>Actinomycetota</taxon>
        <taxon>Actinomycetes</taxon>
        <taxon>Propionibacteriales</taxon>
        <taxon>Nocardioidaceae</taxon>
        <taxon>Nocardioides</taxon>
    </lineage>
</organism>
<comment type="caution">
    <text evidence="1">The sequence shown here is derived from an EMBL/GenBank/DDBJ whole genome shotgun (WGS) entry which is preliminary data.</text>
</comment>
<protein>
    <submittedName>
        <fullName evidence="1">Uncharacterized protein</fullName>
    </submittedName>
</protein>